<dbReference type="OrthoDB" id="306876at2759"/>
<accession>A0A078B9Z8</accession>
<name>A0A078B9Z8_STYLE</name>
<dbReference type="EMBL" id="CCKQ01019041">
    <property type="protein sequence ID" value="CDW91051.1"/>
    <property type="molecule type" value="Genomic_DNA"/>
</dbReference>
<dbReference type="InterPro" id="IPR037185">
    <property type="entry name" value="EmrE-like"/>
</dbReference>
<protein>
    <submittedName>
        <fullName evidence="3">Transmembrane protein 20</fullName>
    </submittedName>
</protein>
<dbReference type="Pfam" id="PF00892">
    <property type="entry name" value="EamA"/>
    <property type="match status" value="1"/>
</dbReference>
<evidence type="ECO:0000313" key="4">
    <source>
        <dbReference type="Proteomes" id="UP000039865"/>
    </source>
</evidence>
<dbReference type="PANTHER" id="PTHR22911">
    <property type="entry name" value="ACYL-MALONYL CONDENSING ENZYME-RELATED"/>
    <property type="match status" value="1"/>
</dbReference>
<evidence type="ECO:0000313" key="3">
    <source>
        <dbReference type="EMBL" id="CDW91051.1"/>
    </source>
</evidence>
<keyword evidence="1" id="KW-1133">Transmembrane helix</keyword>
<feature type="transmembrane region" description="Helical" evidence="1">
    <location>
        <begin position="20"/>
        <end position="47"/>
    </location>
</feature>
<gene>
    <name evidence="3" type="primary">Contig10399.g11088</name>
    <name evidence="3" type="ORF">STYLEM_20200</name>
</gene>
<dbReference type="SUPFAM" id="SSF103481">
    <property type="entry name" value="Multidrug resistance efflux transporter EmrE"/>
    <property type="match status" value="1"/>
</dbReference>
<proteinExistence type="predicted"/>
<feature type="transmembrane region" description="Helical" evidence="1">
    <location>
        <begin position="93"/>
        <end position="114"/>
    </location>
</feature>
<dbReference type="Proteomes" id="UP000039865">
    <property type="component" value="Unassembled WGS sequence"/>
</dbReference>
<organism evidence="3 4">
    <name type="scientific">Stylonychia lemnae</name>
    <name type="common">Ciliate</name>
    <dbReference type="NCBI Taxonomy" id="5949"/>
    <lineage>
        <taxon>Eukaryota</taxon>
        <taxon>Sar</taxon>
        <taxon>Alveolata</taxon>
        <taxon>Ciliophora</taxon>
        <taxon>Intramacronucleata</taxon>
        <taxon>Spirotrichea</taxon>
        <taxon>Stichotrichia</taxon>
        <taxon>Sporadotrichida</taxon>
        <taxon>Oxytrichidae</taxon>
        <taxon>Stylonychinae</taxon>
        <taxon>Stylonychia</taxon>
    </lineage>
</organism>
<dbReference type="InParanoid" id="A0A078B9Z8"/>
<evidence type="ECO:0000259" key="2">
    <source>
        <dbReference type="Pfam" id="PF00892"/>
    </source>
</evidence>
<keyword evidence="1" id="KW-0472">Membrane</keyword>
<feature type="transmembrane region" description="Helical" evidence="1">
    <location>
        <begin position="163"/>
        <end position="182"/>
    </location>
</feature>
<feature type="transmembrane region" description="Helical" evidence="1">
    <location>
        <begin position="126"/>
        <end position="143"/>
    </location>
</feature>
<evidence type="ECO:0000256" key="1">
    <source>
        <dbReference type="SAM" id="Phobius"/>
    </source>
</evidence>
<dbReference type="AlphaFoldDB" id="A0A078B9Z8"/>
<dbReference type="InterPro" id="IPR000620">
    <property type="entry name" value="EamA_dom"/>
</dbReference>
<feature type="domain" description="EamA" evidence="2">
    <location>
        <begin position="16"/>
        <end position="70"/>
    </location>
</feature>
<keyword evidence="1 3" id="KW-0812">Transmembrane</keyword>
<reference evidence="3 4" key="1">
    <citation type="submission" date="2014-06" db="EMBL/GenBank/DDBJ databases">
        <authorList>
            <person name="Swart Estienne"/>
        </authorList>
    </citation>
    <scope>NUCLEOTIDE SEQUENCE [LARGE SCALE GENOMIC DNA]</scope>
    <source>
        <strain evidence="3 4">130c</strain>
    </source>
</reference>
<sequence length="210" mass="23919">MYVFKKLEQVNPAFTTYELLMYLSMAVHSSISFTMPFFTLIFGYLILRELLGLPEIINMILCFGGMLLIVFYQQTQNDLNEDKLSIGVDKFTYVLSLITALSQSILGGLSYVLLRKLKGVHFTITNGIYGVVLSIVSTIIWYFGRKMQHPELVYNFDGYQINLLIITGIFGNMTNQLIILALKYDKARALIIIACSSTSMLLKYISKEEE</sequence>
<feature type="transmembrane region" description="Helical" evidence="1">
    <location>
        <begin position="56"/>
        <end position="73"/>
    </location>
</feature>
<dbReference type="GO" id="GO:0016020">
    <property type="term" value="C:membrane"/>
    <property type="evidence" value="ECO:0007669"/>
    <property type="project" value="InterPro"/>
</dbReference>
<keyword evidence="4" id="KW-1185">Reference proteome</keyword>